<organism evidence="3 4">
    <name type="scientific">Aureobasidium melanogenum</name>
    <name type="common">Aureobasidium pullulans var. melanogenum</name>
    <dbReference type="NCBI Taxonomy" id="46634"/>
    <lineage>
        <taxon>Eukaryota</taxon>
        <taxon>Fungi</taxon>
        <taxon>Dikarya</taxon>
        <taxon>Ascomycota</taxon>
        <taxon>Pezizomycotina</taxon>
        <taxon>Dothideomycetes</taxon>
        <taxon>Dothideomycetidae</taxon>
        <taxon>Dothideales</taxon>
        <taxon>Saccotheciaceae</taxon>
        <taxon>Aureobasidium</taxon>
    </lineage>
</organism>
<dbReference type="AlphaFoldDB" id="A0A9P8JZ63"/>
<comment type="caution">
    <text evidence="3">The sequence shown here is derived from an EMBL/GenBank/DDBJ whole genome shotgun (WGS) entry which is preliminary data.</text>
</comment>
<sequence length="306" mass="33669">MGGPYASTTAALGGVPTVGVDVPIDSVFIVLFALSAIGHMFIYQTNRKRGHIFRVSLPLFGFSMARIVSNILRIAWATHETNIRLGIATTIFFNAGTLILYVVNIVFGQRLLGAACPQVTSHKVFRAVFTGLYVLVGLSLAAVITSIVQSFYTRSTYIHMIDRDIQLTAITYLFVLSCIPYILIIAFLLAARKNVPAKLGSGSWTSKIVVLLVGTSLCGLIAGFKCGTSWETPRPRTNPAWFDAKWAFYVFGFVPELLVSYTYIVMRVDRKFYVPKSSQQKQSLEESPISESDEESGLGNLAESKQ</sequence>
<feature type="transmembrane region" description="Helical" evidence="2">
    <location>
        <begin position="172"/>
        <end position="192"/>
    </location>
</feature>
<reference evidence="3" key="2">
    <citation type="submission" date="2021-08" db="EMBL/GenBank/DDBJ databases">
        <authorList>
            <person name="Gostincar C."/>
            <person name="Sun X."/>
            <person name="Song Z."/>
            <person name="Gunde-Cimerman N."/>
        </authorList>
    </citation>
    <scope>NUCLEOTIDE SEQUENCE</scope>
    <source>
        <strain evidence="3">EXF-9298</strain>
    </source>
</reference>
<accession>A0A9P8JZ63</accession>
<evidence type="ECO:0000256" key="1">
    <source>
        <dbReference type="SAM" id="MobiDB-lite"/>
    </source>
</evidence>
<dbReference type="PANTHER" id="PTHR35184:SF1">
    <property type="entry name" value="INTEGRAL MEMBRANE PROTEIN"/>
    <property type="match status" value="1"/>
</dbReference>
<dbReference type="EMBL" id="JAHFXS010000177">
    <property type="protein sequence ID" value="KAG9988063.1"/>
    <property type="molecule type" value="Genomic_DNA"/>
</dbReference>
<dbReference type="PANTHER" id="PTHR35184">
    <property type="entry name" value="YALI0C10208P"/>
    <property type="match status" value="1"/>
</dbReference>
<feature type="transmembrane region" description="Helical" evidence="2">
    <location>
        <begin position="204"/>
        <end position="224"/>
    </location>
</feature>
<feature type="transmembrane region" description="Helical" evidence="2">
    <location>
        <begin position="244"/>
        <end position="266"/>
    </location>
</feature>
<evidence type="ECO:0000313" key="4">
    <source>
        <dbReference type="Proteomes" id="UP000729357"/>
    </source>
</evidence>
<keyword evidence="4" id="KW-1185">Reference proteome</keyword>
<feature type="transmembrane region" description="Helical" evidence="2">
    <location>
        <begin position="128"/>
        <end position="152"/>
    </location>
</feature>
<feature type="transmembrane region" description="Helical" evidence="2">
    <location>
        <begin position="55"/>
        <end position="77"/>
    </location>
</feature>
<feature type="transmembrane region" description="Helical" evidence="2">
    <location>
        <begin position="26"/>
        <end position="43"/>
    </location>
</feature>
<evidence type="ECO:0000256" key="2">
    <source>
        <dbReference type="SAM" id="Phobius"/>
    </source>
</evidence>
<dbReference type="Proteomes" id="UP000729357">
    <property type="component" value="Unassembled WGS sequence"/>
</dbReference>
<keyword evidence="2" id="KW-0812">Transmembrane</keyword>
<feature type="transmembrane region" description="Helical" evidence="2">
    <location>
        <begin position="83"/>
        <end position="107"/>
    </location>
</feature>
<evidence type="ECO:0000313" key="3">
    <source>
        <dbReference type="EMBL" id="KAG9988063.1"/>
    </source>
</evidence>
<feature type="non-terminal residue" evidence="3">
    <location>
        <position position="306"/>
    </location>
</feature>
<keyword evidence="2" id="KW-0472">Membrane</keyword>
<protein>
    <submittedName>
        <fullName evidence="3">Uncharacterized protein</fullName>
    </submittedName>
</protein>
<reference evidence="3" key="1">
    <citation type="journal article" date="2021" name="J Fungi (Basel)">
        <title>Virulence traits and population genomics of the black yeast Aureobasidium melanogenum.</title>
        <authorList>
            <person name="Cernosa A."/>
            <person name="Sun X."/>
            <person name="Gostincar C."/>
            <person name="Fang C."/>
            <person name="Gunde-Cimerman N."/>
            <person name="Song Z."/>
        </authorList>
    </citation>
    <scope>NUCLEOTIDE SEQUENCE</scope>
    <source>
        <strain evidence="3">EXF-9298</strain>
    </source>
</reference>
<feature type="region of interest" description="Disordered" evidence="1">
    <location>
        <begin position="275"/>
        <end position="306"/>
    </location>
</feature>
<dbReference type="InterPro" id="IPR021460">
    <property type="entry name" value="DUF3112"/>
</dbReference>
<feature type="compositionally biased region" description="Low complexity" evidence="1">
    <location>
        <begin position="276"/>
        <end position="290"/>
    </location>
</feature>
<gene>
    <name evidence="3" type="ORF">KCU98_g2893</name>
</gene>
<proteinExistence type="predicted"/>
<dbReference type="Pfam" id="PF11309">
    <property type="entry name" value="DUF3112"/>
    <property type="match status" value="1"/>
</dbReference>
<name>A0A9P8JZ63_AURME</name>
<keyword evidence="2" id="KW-1133">Transmembrane helix</keyword>